<comment type="caution">
    <text evidence="1">The sequence shown here is derived from an EMBL/GenBank/DDBJ whole genome shotgun (WGS) entry which is preliminary data.</text>
</comment>
<evidence type="ECO:0000313" key="2">
    <source>
        <dbReference type="Proteomes" id="UP000197138"/>
    </source>
</evidence>
<evidence type="ECO:0000313" key="1">
    <source>
        <dbReference type="EMBL" id="OWM65652.1"/>
    </source>
</evidence>
<reference evidence="2" key="1">
    <citation type="journal article" date="2017" name="Plant J.">
        <title>The pomegranate (Punica granatum L.) genome and the genomics of punicalagin biosynthesis.</title>
        <authorList>
            <person name="Qin G."/>
            <person name="Xu C."/>
            <person name="Ming R."/>
            <person name="Tang H."/>
            <person name="Guyot R."/>
            <person name="Kramer E.M."/>
            <person name="Hu Y."/>
            <person name="Yi X."/>
            <person name="Qi Y."/>
            <person name="Xu X."/>
            <person name="Gao Z."/>
            <person name="Pan H."/>
            <person name="Jian J."/>
            <person name="Tian Y."/>
            <person name="Yue Z."/>
            <person name="Xu Y."/>
        </authorList>
    </citation>
    <scope>NUCLEOTIDE SEQUENCE [LARGE SCALE GENOMIC DNA]</scope>
    <source>
        <strain evidence="2">cv. Dabenzi</strain>
    </source>
</reference>
<accession>A0A218W0K7</accession>
<gene>
    <name evidence="1" type="ORF">CDL15_Pgr017149</name>
</gene>
<sequence length="53" mass="6184">MLRELKILFNRCDHQNGHENELALVGKLEYSCSDGKRKQHPFVSQARNELACR</sequence>
<dbReference type="Proteomes" id="UP000197138">
    <property type="component" value="Unassembled WGS sequence"/>
</dbReference>
<organism evidence="1 2">
    <name type="scientific">Punica granatum</name>
    <name type="common">Pomegranate</name>
    <dbReference type="NCBI Taxonomy" id="22663"/>
    <lineage>
        <taxon>Eukaryota</taxon>
        <taxon>Viridiplantae</taxon>
        <taxon>Streptophyta</taxon>
        <taxon>Embryophyta</taxon>
        <taxon>Tracheophyta</taxon>
        <taxon>Spermatophyta</taxon>
        <taxon>Magnoliopsida</taxon>
        <taxon>eudicotyledons</taxon>
        <taxon>Gunneridae</taxon>
        <taxon>Pentapetalae</taxon>
        <taxon>rosids</taxon>
        <taxon>malvids</taxon>
        <taxon>Myrtales</taxon>
        <taxon>Lythraceae</taxon>
        <taxon>Punica</taxon>
    </lineage>
</organism>
<dbReference type="AlphaFoldDB" id="A0A218W0K7"/>
<dbReference type="EMBL" id="MTKT01005569">
    <property type="protein sequence ID" value="OWM65652.1"/>
    <property type="molecule type" value="Genomic_DNA"/>
</dbReference>
<name>A0A218W0K7_PUNGR</name>
<protein>
    <submittedName>
        <fullName evidence="1">Uncharacterized protein</fullName>
    </submittedName>
</protein>
<proteinExistence type="predicted"/>